<feature type="compositionally biased region" description="Basic and acidic residues" evidence="1">
    <location>
        <begin position="151"/>
        <end position="169"/>
    </location>
</feature>
<sequence length="614" mass="65894">MLDSKTLSAKEAQALTAAMDEKKLQIQHWFNNKSRQVKAKTSVNLVVDLANGMSPATLVSAHTQNCLVKVQHSQTTEQMFSSLYYDTLVKPKVDKALSDWCKDQVDWGKDQADKETAKKTKRGQQMVFMKALTAEAWADASDNVRQHVAEEMEAQSARKSESKGQLVEKSEEDDVNDVLEKLKSSLDSVQSLSGNQRKEFIALIPSILLQLASFLSSKVPSTWLFMGMVEHDEQKLGTLTSVVFNNGRNSNGHAFHEAYPGYKHTCIQPFKEFARGVIGNSSILEDLIVDGAIVAMPESLASISPTPMSTVSSVPVPVVSPVPSAPVPAVPSTSVPVPAVPSASMSVSFPFTSGPVSTIPPFSSAMSPAAISGTSDWSSESFGLPSLPFDLMPPSSPRLPPSSPIQPPLPPLSPATLSFIDMEGPPVGDMDDAVFGGHLFAMASSMQEECFSVPSLGLSSPGPMAGLDHSLLASPLLALEGPSHSSAQLTSSRPARSPPAAVPARSSQRDVVKLGQTHFDQPAVDLGSIMRDGTSGGVFGWLDVPERHNTLPCQKRLLLESRSGNKSNCIGVRAIAPTNGIQIRVVDQTISYPLRSFQIREPKVGPKPTKMVYN</sequence>
<accession>A0A9P5U290</accession>
<dbReference type="AlphaFoldDB" id="A0A9P5U290"/>
<comment type="caution">
    <text evidence="2">The sequence shown here is derived from an EMBL/GenBank/DDBJ whole genome shotgun (WGS) entry which is preliminary data.</text>
</comment>
<evidence type="ECO:0000313" key="2">
    <source>
        <dbReference type="EMBL" id="KAF9063676.1"/>
    </source>
</evidence>
<organism evidence="2 3">
    <name type="scientific">Rhodocollybia butyracea</name>
    <dbReference type="NCBI Taxonomy" id="206335"/>
    <lineage>
        <taxon>Eukaryota</taxon>
        <taxon>Fungi</taxon>
        <taxon>Dikarya</taxon>
        <taxon>Basidiomycota</taxon>
        <taxon>Agaricomycotina</taxon>
        <taxon>Agaricomycetes</taxon>
        <taxon>Agaricomycetidae</taxon>
        <taxon>Agaricales</taxon>
        <taxon>Marasmiineae</taxon>
        <taxon>Omphalotaceae</taxon>
        <taxon>Rhodocollybia</taxon>
    </lineage>
</organism>
<dbReference type="EMBL" id="JADNRY010000141">
    <property type="protein sequence ID" value="KAF9063676.1"/>
    <property type="molecule type" value="Genomic_DNA"/>
</dbReference>
<reference evidence="2" key="1">
    <citation type="submission" date="2020-11" db="EMBL/GenBank/DDBJ databases">
        <authorList>
            <consortium name="DOE Joint Genome Institute"/>
            <person name="Ahrendt S."/>
            <person name="Riley R."/>
            <person name="Andreopoulos W."/>
            <person name="Labutti K."/>
            <person name="Pangilinan J."/>
            <person name="Ruiz-Duenas F.J."/>
            <person name="Barrasa J.M."/>
            <person name="Sanchez-Garcia M."/>
            <person name="Camarero S."/>
            <person name="Miyauchi S."/>
            <person name="Serrano A."/>
            <person name="Linde D."/>
            <person name="Babiker R."/>
            <person name="Drula E."/>
            <person name="Ayuso-Fernandez I."/>
            <person name="Pacheco R."/>
            <person name="Padilla G."/>
            <person name="Ferreira P."/>
            <person name="Barriuso J."/>
            <person name="Kellner H."/>
            <person name="Castanera R."/>
            <person name="Alfaro M."/>
            <person name="Ramirez L."/>
            <person name="Pisabarro A.G."/>
            <person name="Kuo A."/>
            <person name="Tritt A."/>
            <person name="Lipzen A."/>
            <person name="He G."/>
            <person name="Yan M."/>
            <person name="Ng V."/>
            <person name="Cullen D."/>
            <person name="Martin F."/>
            <person name="Rosso M.-N."/>
            <person name="Henrissat B."/>
            <person name="Hibbett D."/>
            <person name="Martinez A.T."/>
            <person name="Grigoriev I.V."/>
        </authorList>
    </citation>
    <scope>NUCLEOTIDE SEQUENCE</scope>
    <source>
        <strain evidence="2">AH 40177</strain>
    </source>
</reference>
<keyword evidence="3" id="KW-1185">Reference proteome</keyword>
<gene>
    <name evidence="2" type="ORF">BDP27DRAFT_1367851</name>
</gene>
<feature type="region of interest" description="Disordered" evidence="1">
    <location>
        <begin position="151"/>
        <end position="172"/>
    </location>
</feature>
<proteinExistence type="predicted"/>
<protein>
    <submittedName>
        <fullName evidence="2">Uncharacterized protein</fullName>
    </submittedName>
</protein>
<name>A0A9P5U290_9AGAR</name>
<feature type="region of interest" description="Disordered" evidence="1">
    <location>
        <begin position="482"/>
        <end position="508"/>
    </location>
</feature>
<dbReference type="Proteomes" id="UP000772434">
    <property type="component" value="Unassembled WGS sequence"/>
</dbReference>
<evidence type="ECO:0000256" key="1">
    <source>
        <dbReference type="SAM" id="MobiDB-lite"/>
    </source>
</evidence>
<evidence type="ECO:0000313" key="3">
    <source>
        <dbReference type="Proteomes" id="UP000772434"/>
    </source>
</evidence>